<protein>
    <submittedName>
        <fullName evidence="1">Uncharacterized protein</fullName>
    </submittedName>
</protein>
<sequence>MFPPLFFNKAKADSTSATDPCFETRQRSLRELPGKGLRTANCFVVPEGDIEVSMELLEHTVSKEEVNS</sequence>
<accession>A0A0A9VK49</accession>
<proteinExistence type="predicted"/>
<name>A0A0A9VK49_ARUDO</name>
<evidence type="ECO:0000313" key="1">
    <source>
        <dbReference type="EMBL" id="JAD14981.1"/>
    </source>
</evidence>
<organism evidence="1">
    <name type="scientific">Arundo donax</name>
    <name type="common">Giant reed</name>
    <name type="synonym">Donax arundinaceus</name>
    <dbReference type="NCBI Taxonomy" id="35708"/>
    <lineage>
        <taxon>Eukaryota</taxon>
        <taxon>Viridiplantae</taxon>
        <taxon>Streptophyta</taxon>
        <taxon>Embryophyta</taxon>
        <taxon>Tracheophyta</taxon>
        <taxon>Spermatophyta</taxon>
        <taxon>Magnoliopsida</taxon>
        <taxon>Liliopsida</taxon>
        <taxon>Poales</taxon>
        <taxon>Poaceae</taxon>
        <taxon>PACMAD clade</taxon>
        <taxon>Arundinoideae</taxon>
        <taxon>Arundineae</taxon>
        <taxon>Arundo</taxon>
    </lineage>
</organism>
<reference evidence="1" key="2">
    <citation type="journal article" date="2015" name="Data Brief">
        <title>Shoot transcriptome of the giant reed, Arundo donax.</title>
        <authorList>
            <person name="Barrero R.A."/>
            <person name="Guerrero F.D."/>
            <person name="Moolhuijzen P."/>
            <person name="Goolsby J.A."/>
            <person name="Tidwell J."/>
            <person name="Bellgard S.E."/>
            <person name="Bellgard M.I."/>
        </authorList>
    </citation>
    <scope>NUCLEOTIDE SEQUENCE</scope>
    <source>
        <tissue evidence="1">Shoot tissue taken approximately 20 cm above the soil surface</tissue>
    </source>
</reference>
<reference evidence="1" key="1">
    <citation type="submission" date="2014-09" db="EMBL/GenBank/DDBJ databases">
        <authorList>
            <person name="Magalhaes I.L.F."/>
            <person name="Oliveira U."/>
            <person name="Santos F.R."/>
            <person name="Vidigal T.H.D.A."/>
            <person name="Brescovit A.D."/>
            <person name="Santos A.J."/>
        </authorList>
    </citation>
    <scope>NUCLEOTIDE SEQUENCE</scope>
    <source>
        <tissue evidence="1">Shoot tissue taken approximately 20 cm above the soil surface</tissue>
    </source>
</reference>
<dbReference type="AlphaFoldDB" id="A0A0A9VK49"/>
<dbReference type="EMBL" id="GBRH01282914">
    <property type="protein sequence ID" value="JAD14981.1"/>
    <property type="molecule type" value="Transcribed_RNA"/>
</dbReference>